<dbReference type="PROSITE" id="PS01187">
    <property type="entry name" value="EGF_CA"/>
    <property type="match status" value="6"/>
</dbReference>
<evidence type="ECO:0000259" key="20">
    <source>
        <dbReference type="PROSITE" id="PS50026"/>
    </source>
</evidence>
<dbReference type="FunFam" id="2.10.25.10:FF:000125">
    <property type="entry name" value="Neurogenic locus notch protein-like"/>
    <property type="match status" value="1"/>
</dbReference>
<keyword evidence="3 17" id="KW-0217">Developmental protein</keyword>
<feature type="disulfide bond" evidence="15">
    <location>
        <begin position="1163"/>
        <end position="1172"/>
    </location>
</feature>
<feature type="disulfide bond" evidence="15">
    <location>
        <begin position="1384"/>
        <end position="1393"/>
    </location>
</feature>
<feature type="disulfide bond" evidence="15">
    <location>
        <begin position="1342"/>
        <end position="1351"/>
    </location>
</feature>
<dbReference type="SMART" id="SM00179">
    <property type="entry name" value="EGF_CA"/>
    <property type="match status" value="13"/>
</dbReference>
<evidence type="ECO:0000256" key="2">
    <source>
        <dbReference type="ARBA" id="ARBA00004613"/>
    </source>
</evidence>
<feature type="disulfide bond" evidence="16">
    <location>
        <begin position="704"/>
        <end position="713"/>
    </location>
</feature>
<dbReference type="GO" id="GO:0016020">
    <property type="term" value="C:membrane"/>
    <property type="evidence" value="ECO:0007669"/>
    <property type="project" value="UniProtKB-SubCell"/>
</dbReference>
<evidence type="ECO:0000256" key="3">
    <source>
        <dbReference type="ARBA" id="ARBA00022473"/>
    </source>
</evidence>
<reference evidence="23" key="1">
    <citation type="submission" date="2016-11" db="UniProtKB">
        <authorList>
            <consortium name="WormBaseParasite"/>
        </authorList>
    </citation>
    <scope>IDENTIFICATION</scope>
</reference>
<proteinExistence type="predicted"/>
<evidence type="ECO:0000256" key="10">
    <source>
        <dbReference type="ARBA" id="ARBA00022976"/>
    </source>
</evidence>
<evidence type="ECO:0000256" key="5">
    <source>
        <dbReference type="ARBA" id="ARBA00022536"/>
    </source>
</evidence>
<sequence length="1605" mass="172481">SSAAPQAEAAAAARRRRAAAVAVVAVAAAESKPLKQKSAAAAAADLRFLAIRRRRWSGGQRHGAELSVEGLHSPTHSAVSKASWKFFRLSLALSSSKLNESGWKLWMSAQKARPSDQELLNGGLAPLQQHLLDLAGVSGDSASGRRLATSGLQLTSHPTLYTMNVHQLYSRWRSLSRLGIIGIVHRLEGAHSRLGPAPSRLAAHGSRAAWVFRSNLTLVGHNSAGRVHVLSHLVELAQLARLGLGGRLGLHAADSLRAALHCAGARRLGLQSSASLSFCACSALAFTESSLCTAPADCLAISWKPFIWRAFASSACLARIATGSTVACDFFFSSADRSSSRICAQLMQKQLNAASFCFSCSWTSAVAQPSGLRVCSQPQDLPRERRRHRPGLARADSLSAQATIGLDNQQAGLAMLLADQQAGEQAAVPVGGGSVQQQHQRAARGPSSAGRELARAPDQSQAFGAGAQQARQLNARLPDAERSPIALSGFKAPTSASPASTAATASSLLNRRGTAAGVGFDEAALGICIDSSDQDQGGAHDANHCENGCPLIQAVTSVAVIKIRFLYYSNQRGWLYNGHRCDNRFFFGRHCDPFFTIKLEVSGETFRYETDREKGANTVYFGSKIVNIDNPIVNRIENYQGHLDISVRVDDFDSVTSNDYMGSFHHRFSATAKPFGDLSAPTEVHLVDNGMAAANLALQISVQCEVHYYGSDCSKFCQPRSDYNGGHYYCDMDGNKICKPTYNLATGCREKFCSSEPCKNGGRCIDLPDKFVCKCRPSFGGATCIRELQPCQYSRPCQNGGTCIARVGCACPAGFHGDACQLDVDECRSISPCRGKGSVCENWFGTYSCHCGPGWRGRNCTEDIDECRIMGYPTCFNGGNCENTPGSFTCRCPSGFSGRQCQEDVDECRLDSGPCSNETEVCQNLLGGFVCMCRDGFQAPNCTQKWPELLESLSASIPLWPPVLVAALAVSALTAVLAVFRCSRRRLRAAFSGPSKDSKEDSTTDNPVYSPDERGDAPDELYSYNEPQEAADVRRPVENTGQELPPPLPPRPLNFAAIRTRQQMGCEAEAGCHCGPGWRGQNCTEDIDECSQSSLAACFNGGKCENTPGSFTCHCPLGYRGEKCEEDINECAVQTIDDGQLSSPCNGNGSICEDLIGDYKCVCGPGWRGQNCTEDIDECALESGFDSSVCLNGGTCRNILGGFVCLCPTGFSGEQCQDDVDECANQAADGDNHNLLCHGNGSFCKNLPGNYSCICGPGWTGRHCTEDINECELNDSSAICLNDGVCVNLPGSFKCQCKLGFRGDHCQVDVDECTNQFDHQSLLCNGNGSYCKNLPGNYSCICGPGWTGRHCAEDIDECKLNNYTTMCLNGGVCANLPGSFECHCKTGFRGDRCQEDIEECLEGDGPCNNETHVCKNLIGSFSCLCRDGQVSPNCTAPIDPTLQLSKDDSTWWTPVIAFVIAFVITITILSSALLILLYLRPSFCHFLPFWRFRRLSDTTAVFKGCGSTEAENPVYDVGDEATLDVGNVSSAAVYEVPGPANRSNQSENRNSVIPPQLPPRPQVALIGGLPYQQMSNLSSAADSTCSYEEPNSVIRSSAGFSAYLG</sequence>
<organism evidence="22 23">
    <name type="scientific">Macrostomum lignano</name>
    <dbReference type="NCBI Taxonomy" id="282301"/>
    <lineage>
        <taxon>Eukaryota</taxon>
        <taxon>Metazoa</taxon>
        <taxon>Spiralia</taxon>
        <taxon>Lophotrochozoa</taxon>
        <taxon>Platyhelminthes</taxon>
        <taxon>Rhabditophora</taxon>
        <taxon>Macrostomorpha</taxon>
        <taxon>Macrostomida</taxon>
        <taxon>Macrostomidae</taxon>
        <taxon>Macrostomum</taxon>
    </lineage>
</organism>
<dbReference type="PROSITE" id="PS51051">
    <property type="entry name" value="DSL"/>
    <property type="match status" value="1"/>
</dbReference>
<dbReference type="InterPro" id="IPR001774">
    <property type="entry name" value="DSL"/>
</dbReference>
<evidence type="ECO:0000256" key="7">
    <source>
        <dbReference type="ARBA" id="ARBA00022729"/>
    </source>
</evidence>
<evidence type="ECO:0000256" key="1">
    <source>
        <dbReference type="ARBA" id="ARBA00004479"/>
    </source>
</evidence>
<dbReference type="InterPro" id="IPR000742">
    <property type="entry name" value="EGF"/>
</dbReference>
<feature type="transmembrane region" description="Helical" evidence="19">
    <location>
        <begin position="1455"/>
        <end position="1479"/>
    </location>
</feature>
<dbReference type="InterPro" id="IPR000152">
    <property type="entry name" value="EGF-type_Asp/Asn_hydroxyl_site"/>
</dbReference>
<dbReference type="FunFam" id="2.10.25.10:FF:000006">
    <property type="entry name" value="Versican core protein-like isoform 1"/>
    <property type="match status" value="1"/>
</dbReference>
<dbReference type="Pfam" id="PF00008">
    <property type="entry name" value="EGF"/>
    <property type="match status" value="3"/>
</dbReference>
<feature type="disulfide bond" evidence="15">
    <location>
        <begin position="1115"/>
        <end position="1124"/>
    </location>
</feature>
<keyword evidence="10" id="KW-0914">Notch signaling pathway</keyword>
<keyword evidence="14" id="KW-0325">Glycoprotein</keyword>
<feature type="region of interest" description="Disordered" evidence="18">
    <location>
        <begin position="1537"/>
        <end position="1557"/>
    </location>
</feature>
<dbReference type="SMART" id="SM00051">
    <property type="entry name" value="DSL"/>
    <property type="match status" value="1"/>
</dbReference>
<dbReference type="FunFam" id="2.10.25.10:FF:000014">
    <property type="entry name" value="Latent-transforming growth factor beta-binding protein 3"/>
    <property type="match status" value="2"/>
</dbReference>
<feature type="domain" description="EGF-like" evidence="20">
    <location>
        <begin position="1267"/>
        <end position="1307"/>
    </location>
</feature>
<keyword evidence="12 17" id="KW-0472">Membrane</keyword>
<dbReference type="FunFam" id="2.10.25.10:FF:000151">
    <property type="entry name" value="FAT atypical cadherin 4"/>
    <property type="match status" value="1"/>
</dbReference>
<dbReference type="SUPFAM" id="SSF57184">
    <property type="entry name" value="Growth factor receptor domain"/>
    <property type="match status" value="4"/>
</dbReference>
<feature type="domain" description="EGF-like" evidence="20">
    <location>
        <begin position="823"/>
        <end position="861"/>
    </location>
</feature>
<keyword evidence="22" id="KW-1185">Reference proteome</keyword>
<feature type="domain" description="EGF-like" evidence="20">
    <location>
        <begin position="787"/>
        <end position="821"/>
    </location>
</feature>
<dbReference type="FunFam" id="2.10.25.10:FF:000146">
    <property type="entry name" value="Putative neurogenic locus notch"/>
    <property type="match status" value="1"/>
</dbReference>
<feature type="domain" description="EGF-like" evidence="20">
    <location>
        <begin position="1219"/>
        <end position="1265"/>
    </location>
</feature>
<keyword evidence="11 17" id="KW-1133">Transmembrane helix</keyword>
<dbReference type="Gene3D" id="2.10.25.140">
    <property type="match status" value="1"/>
</dbReference>
<feature type="region of interest" description="Disordered" evidence="18">
    <location>
        <begin position="992"/>
        <end position="1021"/>
    </location>
</feature>
<keyword evidence="6 17" id="KW-0812">Transmembrane</keyword>
<evidence type="ECO:0000256" key="15">
    <source>
        <dbReference type="PROSITE-ProRule" id="PRU00076"/>
    </source>
</evidence>
<keyword evidence="8 17" id="KW-0677">Repeat</keyword>
<dbReference type="SUPFAM" id="SSF57196">
    <property type="entry name" value="EGF/Laminin"/>
    <property type="match status" value="1"/>
</dbReference>
<evidence type="ECO:0000256" key="19">
    <source>
        <dbReference type="SAM" id="Phobius"/>
    </source>
</evidence>
<evidence type="ECO:0000313" key="23">
    <source>
        <dbReference type="WBParaSite" id="maker-uti_cns_0047891-snap-gene-0.5-mRNA-1"/>
    </source>
</evidence>
<dbReference type="InterPro" id="IPR009030">
    <property type="entry name" value="Growth_fac_rcpt_cys_sf"/>
</dbReference>
<dbReference type="Gene3D" id="2.10.25.10">
    <property type="entry name" value="Laminin"/>
    <property type="match status" value="13"/>
</dbReference>
<keyword evidence="4" id="KW-0964">Secreted</keyword>
<feature type="domain" description="EGF-like" evidence="20">
    <location>
        <begin position="1127"/>
        <end position="1173"/>
    </location>
</feature>
<feature type="region of interest" description="Disordered" evidence="18">
    <location>
        <begin position="427"/>
        <end position="470"/>
    </location>
</feature>
<evidence type="ECO:0000256" key="11">
    <source>
        <dbReference type="ARBA" id="ARBA00022989"/>
    </source>
</evidence>
<dbReference type="PROSITE" id="PS00022">
    <property type="entry name" value="EGF_1"/>
    <property type="match status" value="11"/>
</dbReference>
<dbReference type="InterPro" id="IPR049883">
    <property type="entry name" value="NOTCH1_EGF-like"/>
</dbReference>
<evidence type="ECO:0000259" key="21">
    <source>
        <dbReference type="PROSITE" id="PS51051"/>
    </source>
</evidence>
<feature type="domain" description="EGF-like" evidence="20">
    <location>
        <begin position="1175"/>
        <end position="1217"/>
    </location>
</feature>
<evidence type="ECO:0000256" key="4">
    <source>
        <dbReference type="ARBA" id="ARBA00022525"/>
    </source>
</evidence>
<evidence type="ECO:0000256" key="6">
    <source>
        <dbReference type="ARBA" id="ARBA00022692"/>
    </source>
</evidence>
<evidence type="ECO:0000256" key="8">
    <source>
        <dbReference type="ARBA" id="ARBA00022737"/>
    </source>
</evidence>
<dbReference type="PROSITE" id="PS00010">
    <property type="entry name" value="ASX_HYDROXYL"/>
    <property type="match status" value="12"/>
</dbReference>
<dbReference type="Pfam" id="PF07645">
    <property type="entry name" value="EGF_CA"/>
    <property type="match status" value="7"/>
</dbReference>
<feature type="disulfide bond" evidence="15">
    <location>
        <begin position="933"/>
        <end position="942"/>
    </location>
</feature>
<dbReference type="GO" id="GO:0005509">
    <property type="term" value="F:calcium ion binding"/>
    <property type="evidence" value="ECO:0007669"/>
    <property type="project" value="InterPro"/>
</dbReference>
<dbReference type="FunFam" id="2.10.25.10:FF:000173">
    <property type="entry name" value="Neurogenic locus notch protein 2"/>
    <property type="match status" value="1"/>
</dbReference>
<dbReference type="PROSITE" id="PS50026">
    <property type="entry name" value="EGF_3"/>
    <property type="match status" value="13"/>
</dbReference>
<feature type="domain" description="EGF-like" evidence="20">
    <location>
        <begin position="904"/>
        <end position="943"/>
    </location>
</feature>
<comment type="caution">
    <text evidence="15">Lacks conserved residue(s) required for the propagation of feature annotation.</text>
</comment>
<feature type="disulfide bond" evidence="15">
    <location>
        <begin position="1425"/>
        <end position="1434"/>
    </location>
</feature>
<feature type="domain" description="EGF-like" evidence="20">
    <location>
        <begin position="1396"/>
        <end position="1435"/>
    </location>
</feature>
<feature type="domain" description="EGF-like" evidence="20">
    <location>
        <begin position="1086"/>
        <end position="1125"/>
    </location>
</feature>
<feature type="domain" description="DSL" evidence="21">
    <location>
        <begin position="702"/>
        <end position="747"/>
    </location>
</feature>
<dbReference type="Proteomes" id="UP000095280">
    <property type="component" value="Unplaced"/>
</dbReference>
<evidence type="ECO:0000256" key="14">
    <source>
        <dbReference type="ARBA" id="ARBA00023180"/>
    </source>
</evidence>
<feature type="domain" description="EGF-like" evidence="20">
    <location>
        <begin position="1309"/>
        <end position="1352"/>
    </location>
</feature>
<feature type="domain" description="EGF-like" evidence="20">
    <location>
        <begin position="863"/>
        <end position="902"/>
    </location>
</feature>
<accession>A0A1I8JHX7</accession>
<keyword evidence="7 17" id="KW-0732">Signal</keyword>
<evidence type="ECO:0000313" key="22">
    <source>
        <dbReference type="Proteomes" id="UP000095280"/>
    </source>
</evidence>
<feature type="domain" description="EGF-like" evidence="20">
    <location>
        <begin position="1354"/>
        <end position="1394"/>
    </location>
</feature>
<dbReference type="InterPro" id="IPR001881">
    <property type="entry name" value="EGF-like_Ca-bd_dom"/>
</dbReference>
<feature type="transmembrane region" description="Helical" evidence="19">
    <location>
        <begin position="959"/>
        <end position="980"/>
    </location>
</feature>
<feature type="disulfide bond" evidence="15">
    <location>
        <begin position="1207"/>
        <end position="1216"/>
    </location>
</feature>
<dbReference type="InterPro" id="IPR013032">
    <property type="entry name" value="EGF-like_CS"/>
</dbReference>
<dbReference type="CDD" id="cd00054">
    <property type="entry name" value="EGF_CA"/>
    <property type="match status" value="13"/>
</dbReference>
<evidence type="ECO:0000256" key="13">
    <source>
        <dbReference type="ARBA" id="ARBA00023157"/>
    </source>
</evidence>
<feature type="disulfide bond" evidence="15">
    <location>
        <begin position="851"/>
        <end position="860"/>
    </location>
</feature>
<dbReference type="SMART" id="SM00181">
    <property type="entry name" value="EGF"/>
    <property type="match status" value="13"/>
</dbReference>
<dbReference type="Pfam" id="PF12661">
    <property type="entry name" value="hEGF"/>
    <property type="match status" value="1"/>
</dbReference>
<keyword evidence="5 15" id="KW-0245">EGF-like domain</keyword>
<name>A0A1I8JHX7_9PLAT</name>
<comment type="function">
    <text evidence="17">Putative Notch ligand involved in the mediation of Notch signaling.</text>
</comment>
<feature type="disulfide bond" evidence="15">
    <location>
        <begin position="1255"/>
        <end position="1264"/>
    </location>
</feature>
<evidence type="ECO:0000256" key="9">
    <source>
        <dbReference type="ARBA" id="ARBA00022837"/>
    </source>
</evidence>
<dbReference type="PANTHER" id="PTHR12916:SF13">
    <property type="entry name" value="SUSHI, VON WILLEBRAND FACTOR TYPE A, EGF AND PENTRAXIN DOMAIN-CONTAINING PROTEIN 1-LIKE"/>
    <property type="match status" value="1"/>
</dbReference>
<evidence type="ECO:0000256" key="16">
    <source>
        <dbReference type="PROSITE-ProRule" id="PRU00377"/>
    </source>
</evidence>
<dbReference type="GO" id="GO:0005112">
    <property type="term" value="F:Notch binding"/>
    <property type="evidence" value="ECO:0007669"/>
    <property type="project" value="TreeGrafter"/>
</dbReference>
<evidence type="ECO:0000256" key="17">
    <source>
        <dbReference type="RuleBase" id="RU280815"/>
    </source>
</evidence>
<feature type="disulfide bond" evidence="15">
    <location>
        <begin position="811"/>
        <end position="820"/>
    </location>
</feature>
<evidence type="ECO:0000256" key="18">
    <source>
        <dbReference type="SAM" id="MobiDB-lite"/>
    </source>
</evidence>
<feature type="domain" description="EGF-like" evidence="20">
    <location>
        <begin position="749"/>
        <end position="785"/>
    </location>
</feature>
<evidence type="ECO:0000256" key="12">
    <source>
        <dbReference type="ARBA" id="ARBA00023136"/>
    </source>
</evidence>
<dbReference type="Pfam" id="PF01414">
    <property type="entry name" value="DSL"/>
    <property type="match status" value="1"/>
</dbReference>
<feature type="disulfide bond" evidence="15">
    <location>
        <begin position="892"/>
        <end position="901"/>
    </location>
</feature>
<feature type="disulfide bond" evidence="15">
    <location>
        <begin position="1297"/>
        <end position="1306"/>
    </location>
</feature>
<dbReference type="WBParaSite" id="maker-uti_cns_0047891-snap-gene-0.5-mRNA-1">
    <property type="protein sequence ID" value="maker-uti_cns_0047891-snap-gene-0.5-mRNA-1"/>
    <property type="gene ID" value="maker-uti_cns_0047891-snap-gene-0.5"/>
</dbReference>
<protein>
    <recommendedName>
        <fullName evidence="17">Delta-like protein</fullName>
    </recommendedName>
</protein>
<dbReference type="PROSITE" id="PS01186">
    <property type="entry name" value="EGF_2"/>
    <property type="match status" value="11"/>
</dbReference>
<dbReference type="GO" id="GO:0005576">
    <property type="term" value="C:extracellular region"/>
    <property type="evidence" value="ECO:0007669"/>
    <property type="project" value="UniProtKB-SubCell"/>
</dbReference>
<dbReference type="InterPro" id="IPR018097">
    <property type="entry name" value="EGF_Ca-bd_CS"/>
</dbReference>
<dbReference type="PANTHER" id="PTHR12916">
    <property type="entry name" value="CYTOCHROME C OXIDASE POLYPEPTIDE VIC-2"/>
    <property type="match status" value="1"/>
</dbReference>
<dbReference type="GO" id="GO:0007219">
    <property type="term" value="P:Notch signaling pathway"/>
    <property type="evidence" value="ECO:0007669"/>
    <property type="project" value="UniProtKB-KW"/>
</dbReference>
<comment type="subcellular location">
    <subcellularLocation>
        <location evidence="1 17">Membrane</location>
        <topology evidence="1 17">Single-pass type I membrane protein</topology>
    </subcellularLocation>
    <subcellularLocation>
        <location evidence="2">Secreted</location>
    </subcellularLocation>
</comment>
<feature type="disulfide bond" evidence="15">
    <location>
        <begin position="775"/>
        <end position="784"/>
    </location>
</feature>
<feature type="compositionally biased region" description="Low complexity" evidence="18">
    <location>
        <begin position="459"/>
        <end position="470"/>
    </location>
</feature>
<keyword evidence="9" id="KW-0106">Calcium</keyword>
<keyword evidence="13 15" id="KW-1015">Disulfide bond</keyword>
<feature type="compositionally biased region" description="Polar residues" evidence="18">
    <location>
        <begin position="1541"/>
        <end position="1553"/>
    </location>
</feature>